<dbReference type="EMBL" id="JBHUPE010000007">
    <property type="protein sequence ID" value="MFD2905728.1"/>
    <property type="molecule type" value="Genomic_DNA"/>
</dbReference>
<dbReference type="RefSeq" id="WP_380922508.1">
    <property type="nucleotide sequence ID" value="NZ_JBHUPE010000007.1"/>
</dbReference>
<keyword evidence="1" id="KW-1133">Transmembrane helix</keyword>
<keyword evidence="1" id="KW-0472">Membrane</keyword>
<keyword evidence="3" id="KW-1185">Reference proteome</keyword>
<evidence type="ECO:0000313" key="2">
    <source>
        <dbReference type="EMBL" id="MFD2905728.1"/>
    </source>
</evidence>
<sequence length="140" mass="16062">MMMNSVSYDPQELLIMLMEIEEKLKSTIAKNCPDQAMAICDDLDRALDDFLQLEDVRNNEIGYLSSQLAYLHLLREVQKAMDIVINTNNLRAFHDFRLTIKQEDQLASGPIRQWKFRDLILAAILGGIVATALFLFFVLP</sequence>
<protein>
    <submittedName>
        <fullName evidence="2">Uncharacterized protein</fullName>
    </submittedName>
</protein>
<evidence type="ECO:0000256" key="1">
    <source>
        <dbReference type="SAM" id="Phobius"/>
    </source>
</evidence>
<accession>A0ABW5YZ67</accession>
<name>A0ABW5YZ67_9SPHI</name>
<organism evidence="2 3">
    <name type="scientific">Sphingobacterium anhuiense</name>
    <dbReference type="NCBI Taxonomy" id="493780"/>
    <lineage>
        <taxon>Bacteria</taxon>
        <taxon>Pseudomonadati</taxon>
        <taxon>Bacteroidota</taxon>
        <taxon>Sphingobacteriia</taxon>
        <taxon>Sphingobacteriales</taxon>
        <taxon>Sphingobacteriaceae</taxon>
        <taxon>Sphingobacterium</taxon>
    </lineage>
</organism>
<gene>
    <name evidence="2" type="ORF">ACFS6I_17500</name>
</gene>
<dbReference type="Proteomes" id="UP001597509">
    <property type="component" value="Unassembled WGS sequence"/>
</dbReference>
<proteinExistence type="predicted"/>
<feature type="transmembrane region" description="Helical" evidence="1">
    <location>
        <begin position="119"/>
        <end position="139"/>
    </location>
</feature>
<comment type="caution">
    <text evidence="2">The sequence shown here is derived from an EMBL/GenBank/DDBJ whole genome shotgun (WGS) entry which is preliminary data.</text>
</comment>
<keyword evidence="1" id="KW-0812">Transmembrane</keyword>
<evidence type="ECO:0000313" key="3">
    <source>
        <dbReference type="Proteomes" id="UP001597509"/>
    </source>
</evidence>
<reference evidence="3" key="1">
    <citation type="journal article" date="2019" name="Int. J. Syst. Evol. Microbiol.">
        <title>The Global Catalogue of Microorganisms (GCM) 10K type strain sequencing project: providing services to taxonomists for standard genome sequencing and annotation.</title>
        <authorList>
            <consortium name="The Broad Institute Genomics Platform"/>
            <consortium name="The Broad Institute Genome Sequencing Center for Infectious Disease"/>
            <person name="Wu L."/>
            <person name="Ma J."/>
        </authorList>
    </citation>
    <scope>NUCLEOTIDE SEQUENCE [LARGE SCALE GENOMIC DNA]</scope>
    <source>
        <strain evidence="3">KCTC 22209</strain>
    </source>
</reference>